<reference evidence="1" key="1">
    <citation type="submission" date="2021-05" db="EMBL/GenBank/DDBJ databases">
        <authorList>
            <person name="Alioto T."/>
            <person name="Alioto T."/>
            <person name="Gomez Garrido J."/>
        </authorList>
    </citation>
    <scope>NUCLEOTIDE SEQUENCE</scope>
</reference>
<dbReference type="EMBL" id="HBUF01355152">
    <property type="protein sequence ID" value="CAG6716887.1"/>
    <property type="molecule type" value="Transcribed_RNA"/>
</dbReference>
<sequence>MQSCLLDVEAKDNSLFGLLSDKFNCILDSMFTPSNFNTASFPLTLEVISSNGDNSSRPLDVEGDGSKPSCCLQVDCPCPVDIEANELGNIAQSNPKSLGKSFRWLIVGFGS</sequence>
<dbReference type="AlphaFoldDB" id="A0A8D8V5V6"/>
<evidence type="ECO:0000313" key="1">
    <source>
        <dbReference type="EMBL" id="CAG6716887.1"/>
    </source>
</evidence>
<protein>
    <submittedName>
        <fullName evidence="1">Uncharacterized protein</fullName>
    </submittedName>
</protein>
<accession>A0A8D8V5V6</accession>
<proteinExistence type="predicted"/>
<name>A0A8D8V5V6_9HEMI</name>
<dbReference type="EMBL" id="HBUF01355153">
    <property type="protein sequence ID" value="CAG6716891.1"/>
    <property type="molecule type" value="Transcribed_RNA"/>
</dbReference>
<organism evidence="1">
    <name type="scientific">Cacopsylla melanoneura</name>
    <dbReference type="NCBI Taxonomy" id="428564"/>
    <lineage>
        <taxon>Eukaryota</taxon>
        <taxon>Metazoa</taxon>
        <taxon>Ecdysozoa</taxon>
        <taxon>Arthropoda</taxon>
        <taxon>Hexapoda</taxon>
        <taxon>Insecta</taxon>
        <taxon>Pterygota</taxon>
        <taxon>Neoptera</taxon>
        <taxon>Paraneoptera</taxon>
        <taxon>Hemiptera</taxon>
        <taxon>Sternorrhyncha</taxon>
        <taxon>Psylloidea</taxon>
        <taxon>Psyllidae</taxon>
        <taxon>Psyllinae</taxon>
        <taxon>Cacopsylla</taxon>
    </lineage>
</organism>